<evidence type="ECO:0000313" key="3">
    <source>
        <dbReference type="EMBL" id="QJA83657.1"/>
    </source>
</evidence>
<organism evidence="1">
    <name type="scientific">viral metagenome</name>
    <dbReference type="NCBI Taxonomy" id="1070528"/>
    <lineage>
        <taxon>unclassified sequences</taxon>
        <taxon>metagenomes</taxon>
        <taxon>organismal metagenomes</taxon>
    </lineage>
</organism>
<evidence type="ECO:0000313" key="2">
    <source>
        <dbReference type="EMBL" id="QJA61903.1"/>
    </source>
</evidence>
<dbReference type="EMBL" id="MT144062">
    <property type="protein sequence ID" value="QJA47900.1"/>
    <property type="molecule type" value="Genomic_DNA"/>
</dbReference>
<dbReference type="EMBL" id="MT141456">
    <property type="protein sequence ID" value="QJA61903.1"/>
    <property type="molecule type" value="Genomic_DNA"/>
</dbReference>
<dbReference type="EMBL" id="MT142515">
    <property type="protein sequence ID" value="QJA83657.1"/>
    <property type="molecule type" value="Genomic_DNA"/>
</dbReference>
<gene>
    <name evidence="3" type="ORF">MM415A00269_0025</name>
    <name evidence="2" type="ORF">MM415B00862_0024</name>
    <name evidence="1" type="ORF">TM448A00755_0013</name>
</gene>
<protein>
    <submittedName>
        <fullName evidence="1">Uncharacterized protein</fullName>
    </submittedName>
</protein>
<name>A0A6H1ZL29_9ZZZZ</name>
<evidence type="ECO:0000313" key="1">
    <source>
        <dbReference type="EMBL" id="QJA47900.1"/>
    </source>
</evidence>
<proteinExistence type="predicted"/>
<accession>A0A6H1ZL29</accession>
<sequence length="81" mass="9306">MMDVTLSEFVGFPIEVVDTPLDHLRIKHLCGDKKFVFPRYMPYCNGVDLPPGFKSIDANSAELVECLFCGKKFKEKYIPEF</sequence>
<reference evidence="1" key="1">
    <citation type="submission" date="2020-03" db="EMBL/GenBank/DDBJ databases">
        <title>The deep terrestrial virosphere.</title>
        <authorList>
            <person name="Holmfeldt K."/>
            <person name="Nilsson E."/>
            <person name="Simone D."/>
            <person name="Lopez-Fernandez M."/>
            <person name="Wu X."/>
            <person name="de Brujin I."/>
            <person name="Lundin D."/>
            <person name="Andersson A."/>
            <person name="Bertilsson S."/>
            <person name="Dopson M."/>
        </authorList>
    </citation>
    <scope>NUCLEOTIDE SEQUENCE</scope>
    <source>
        <strain evidence="3">MM415A00269</strain>
        <strain evidence="2">MM415B00862</strain>
        <strain evidence="1">TM448A00755</strain>
    </source>
</reference>
<dbReference type="AlphaFoldDB" id="A0A6H1ZL29"/>